<reference evidence="2" key="1">
    <citation type="submission" date="2021-02" db="EMBL/GenBank/DDBJ databases">
        <authorList>
            <person name="Bekaert M."/>
        </authorList>
    </citation>
    <scope>NUCLEOTIDE SEQUENCE</scope>
    <source>
        <strain evidence="2">IoA-00</strain>
    </source>
</reference>
<dbReference type="OrthoDB" id="9876293at2759"/>
<dbReference type="AlphaFoldDB" id="A0A7R8H4I0"/>
<gene>
    <name evidence="2" type="ORF">LSAA_5485</name>
</gene>
<proteinExistence type="predicted"/>
<evidence type="ECO:0000313" key="2">
    <source>
        <dbReference type="EMBL" id="CAF2847552.1"/>
    </source>
</evidence>
<evidence type="ECO:0000313" key="3">
    <source>
        <dbReference type="Proteomes" id="UP000675881"/>
    </source>
</evidence>
<organism evidence="2 3">
    <name type="scientific">Lepeophtheirus salmonis</name>
    <name type="common">Salmon louse</name>
    <name type="synonym">Caligus salmonis</name>
    <dbReference type="NCBI Taxonomy" id="72036"/>
    <lineage>
        <taxon>Eukaryota</taxon>
        <taxon>Metazoa</taxon>
        <taxon>Ecdysozoa</taxon>
        <taxon>Arthropoda</taxon>
        <taxon>Crustacea</taxon>
        <taxon>Multicrustacea</taxon>
        <taxon>Hexanauplia</taxon>
        <taxon>Copepoda</taxon>
        <taxon>Siphonostomatoida</taxon>
        <taxon>Caligidae</taxon>
        <taxon>Lepeophtheirus</taxon>
    </lineage>
</organism>
<name>A0A7R8H4I0_LEPSM</name>
<keyword evidence="3" id="KW-1185">Reference proteome</keyword>
<dbReference type="Proteomes" id="UP000675881">
    <property type="component" value="Chromosome 14"/>
</dbReference>
<evidence type="ECO:0000256" key="1">
    <source>
        <dbReference type="SAM" id="MobiDB-lite"/>
    </source>
</evidence>
<sequence>MSQLSNDQHHHLFGDSVTMISPMIKIKEEEKKIQIVILDINIQIAIFRDLLIHVDNVWKPANPPIPQLLPKIKSALFEGMILDNQQLICLYMLTQLLERELYKSLRLIIAIPVDMTNYYAESRNPTHSLGNVLSQIVLCNPVRPDFNAEERVSIENDLRDMRNLIADMAECLPKEDPDKAHNGLTNNEEGRRKFYNKRRPGLHGTTASGIIDDMSCCLGNPHKYS</sequence>
<dbReference type="EMBL" id="HG994593">
    <property type="protein sequence ID" value="CAF2847552.1"/>
    <property type="molecule type" value="Genomic_DNA"/>
</dbReference>
<feature type="region of interest" description="Disordered" evidence="1">
    <location>
        <begin position="176"/>
        <end position="200"/>
    </location>
</feature>
<accession>A0A7R8H4I0</accession>
<protein>
    <submittedName>
        <fullName evidence="2">(salmon louse) hypothetical protein</fullName>
    </submittedName>
</protein>